<evidence type="ECO:0000256" key="2">
    <source>
        <dbReference type="ARBA" id="ARBA00022777"/>
    </source>
</evidence>
<dbReference type="Gene3D" id="3.30.565.10">
    <property type="entry name" value="Histidine kinase-like ATPase, C-terminal domain"/>
    <property type="match status" value="1"/>
</dbReference>
<feature type="transmembrane region" description="Helical" evidence="5">
    <location>
        <begin position="15"/>
        <end position="36"/>
    </location>
</feature>
<dbReference type="GO" id="GO:0016020">
    <property type="term" value="C:membrane"/>
    <property type="evidence" value="ECO:0007669"/>
    <property type="project" value="InterPro"/>
</dbReference>
<keyword evidence="5" id="KW-0812">Transmembrane</keyword>
<dbReference type="InterPro" id="IPR003594">
    <property type="entry name" value="HATPase_dom"/>
</dbReference>
<keyword evidence="3" id="KW-0902">Two-component regulatory system</keyword>
<keyword evidence="1" id="KW-0808">Transferase</keyword>
<keyword evidence="5" id="KW-0472">Membrane</keyword>
<dbReference type="SUPFAM" id="SSF55874">
    <property type="entry name" value="ATPase domain of HSP90 chaperone/DNA topoisomerase II/histidine kinase"/>
    <property type="match status" value="1"/>
</dbReference>
<dbReference type="CDD" id="cd19410">
    <property type="entry name" value="HK9-like_sensor"/>
    <property type="match status" value="1"/>
</dbReference>
<evidence type="ECO:0000259" key="6">
    <source>
        <dbReference type="SMART" id="SM00387"/>
    </source>
</evidence>
<organism evidence="7 8">
    <name type="scientific">Massilia violaceinigra</name>
    <dbReference type="NCBI Taxonomy" id="2045208"/>
    <lineage>
        <taxon>Bacteria</taxon>
        <taxon>Pseudomonadati</taxon>
        <taxon>Pseudomonadota</taxon>
        <taxon>Betaproteobacteria</taxon>
        <taxon>Burkholderiales</taxon>
        <taxon>Oxalobacteraceae</taxon>
        <taxon>Telluria group</taxon>
        <taxon>Massilia</taxon>
    </lineage>
</organism>
<dbReference type="CDD" id="cd16917">
    <property type="entry name" value="HATPase_UhpB-NarQ-NarX-like"/>
    <property type="match status" value="1"/>
</dbReference>
<dbReference type="Pfam" id="PF05227">
    <property type="entry name" value="CHASE3"/>
    <property type="match status" value="1"/>
</dbReference>
<evidence type="ECO:0000256" key="4">
    <source>
        <dbReference type="SAM" id="MobiDB-lite"/>
    </source>
</evidence>
<dbReference type="RefSeq" id="WP_099878072.1">
    <property type="nucleotide sequence ID" value="NZ_CP024608.1"/>
</dbReference>
<gene>
    <name evidence="7" type="ORF">CR152_20945</name>
</gene>
<dbReference type="Proteomes" id="UP000229897">
    <property type="component" value="Chromosome"/>
</dbReference>
<dbReference type="AlphaFoldDB" id="A0A2D2DNY8"/>
<keyword evidence="2 7" id="KW-0418">Kinase</keyword>
<evidence type="ECO:0000256" key="1">
    <source>
        <dbReference type="ARBA" id="ARBA00022679"/>
    </source>
</evidence>
<evidence type="ECO:0000256" key="5">
    <source>
        <dbReference type="SAM" id="Phobius"/>
    </source>
</evidence>
<dbReference type="Pfam" id="PF02518">
    <property type="entry name" value="HATPase_c"/>
    <property type="match status" value="1"/>
</dbReference>
<dbReference type="InterPro" id="IPR050482">
    <property type="entry name" value="Sensor_HK_TwoCompSys"/>
</dbReference>
<feature type="transmembrane region" description="Helical" evidence="5">
    <location>
        <begin position="190"/>
        <end position="212"/>
    </location>
</feature>
<feature type="domain" description="Histidine kinase/HSP90-like ATPase" evidence="6">
    <location>
        <begin position="363"/>
        <end position="458"/>
    </location>
</feature>
<accession>A0A2D2DNY8</accession>
<name>A0A2D2DNY8_9BURK</name>
<dbReference type="GO" id="GO:0046983">
    <property type="term" value="F:protein dimerization activity"/>
    <property type="evidence" value="ECO:0007669"/>
    <property type="project" value="InterPro"/>
</dbReference>
<evidence type="ECO:0000313" key="8">
    <source>
        <dbReference type="Proteomes" id="UP000229897"/>
    </source>
</evidence>
<sequence>MYFSTDPPVTTGLPFYKTVVCLTCVLILIINGVSLFHNLGSLKGANEIQGQTAKVIDKVQYVNVLIMDAESSLRGYFLSGSEVYLGPLRTASSEIDAQFAELERLLADSPSQRRNLAQLHTLVYRRLDTMNQVLDVYRQGGLDDILKIAGSSDSKAEMDEIRLQVVILVQEQNELLSARSATFYRQYRHAVFLGITINAMAILVLALFYRLIRRSYFARDMTQRALENANDNLESMVALRTEQLSVLSRHLISVSEEEKARLARELHDELGANLTSINIDMNAVADALRAERPELALMLDRARATLVDTVELKRRIVEDLRPSLLDHLGLSAAVQSYCEEFGRVAGLDCEALIDGDVDVAGPMHAIAVFRIVQESLNNIAKYARARHVIVHLGREAGGLSLEVSDDGVGIDSDAVAKPKSHGLLGMRERALLLGGSLRVKRGVNEVGTCVEAFIPLSRAADGADSGEAAPEQPASLPFSGLHPSEGDRIPSSRPYSIRRRTPPGPGGRSP</sequence>
<dbReference type="InterPro" id="IPR007891">
    <property type="entry name" value="CHASE3"/>
</dbReference>
<dbReference type="Gene3D" id="1.20.5.1930">
    <property type="match status" value="1"/>
</dbReference>
<reference evidence="7" key="1">
    <citation type="submission" date="2017-10" db="EMBL/GenBank/DDBJ databases">
        <title>Massilia psychrophilum sp. nov., a novel purple-pigmented bacterium isolated from Tianshan glacier, Xinjiang Municipality, China.</title>
        <authorList>
            <person name="Wang H."/>
        </authorList>
    </citation>
    <scope>NUCLEOTIDE SEQUENCE [LARGE SCALE GENOMIC DNA]</scope>
    <source>
        <strain evidence="7">B2</strain>
    </source>
</reference>
<proteinExistence type="predicted"/>
<dbReference type="PANTHER" id="PTHR24421">
    <property type="entry name" value="NITRATE/NITRITE SENSOR PROTEIN NARX-RELATED"/>
    <property type="match status" value="1"/>
</dbReference>
<feature type="region of interest" description="Disordered" evidence="4">
    <location>
        <begin position="461"/>
        <end position="510"/>
    </location>
</feature>
<dbReference type="SMART" id="SM00387">
    <property type="entry name" value="HATPase_c"/>
    <property type="match status" value="1"/>
</dbReference>
<dbReference type="Pfam" id="PF07730">
    <property type="entry name" value="HisKA_3"/>
    <property type="match status" value="1"/>
</dbReference>
<dbReference type="OrthoDB" id="9797605at2"/>
<dbReference type="GO" id="GO:0000155">
    <property type="term" value="F:phosphorelay sensor kinase activity"/>
    <property type="evidence" value="ECO:0007669"/>
    <property type="project" value="InterPro"/>
</dbReference>
<evidence type="ECO:0000256" key="3">
    <source>
        <dbReference type="ARBA" id="ARBA00023012"/>
    </source>
</evidence>
<dbReference type="InterPro" id="IPR036890">
    <property type="entry name" value="HATPase_C_sf"/>
</dbReference>
<protein>
    <submittedName>
        <fullName evidence="7">Histidine kinase</fullName>
    </submittedName>
</protein>
<dbReference type="PANTHER" id="PTHR24421:SF59">
    <property type="entry name" value="OXYGEN SENSOR HISTIDINE KINASE NREB"/>
    <property type="match status" value="1"/>
</dbReference>
<keyword evidence="8" id="KW-1185">Reference proteome</keyword>
<evidence type="ECO:0000313" key="7">
    <source>
        <dbReference type="EMBL" id="ATQ76705.1"/>
    </source>
</evidence>
<dbReference type="InterPro" id="IPR011712">
    <property type="entry name" value="Sig_transdc_His_kin_sub3_dim/P"/>
</dbReference>
<dbReference type="EMBL" id="CP024608">
    <property type="protein sequence ID" value="ATQ76705.1"/>
    <property type="molecule type" value="Genomic_DNA"/>
</dbReference>
<dbReference type="KEGG" id="mass:CR152_20945"/>
<keyword evidence="5" id="KW-1133">Transmembrane helix</keyword>